<dbReference type="PANTHER" id="PTHR33121:SF71">
    <property type="entry name" value="OXYGEN SENSOR PROTEIN DOSP"/>
    <property type="match status" value="1"/>
</dbReference>
<organism evidence="3 4">
    <name type="scientific">Treponema rectale</name>
    <dbReference type="NCBI Taxonomy" id="744512"/>
    <lineage>
        <taxon>Bacteria</taxon>
        <taxon>Pseudomonadati</taxon>
        <taxon>Spirochaetota</taxon>
        <taxon>Spirochaetia</taxon>
        <taxon>Spirochaetales</taxon>
        <taxon>Treponemataceae</taxon>
        <taxon>Treponema</taxon>
    </lineage>
</organism>
<dbReference type="PROSITE" id="PS50883">
    <property type="entry name" value="EAL"/>
    <property type="match status" value="1"/>
</dbReference>
<reference evidence="3 4" key="1">
    <citation type="submission" date="2018-08" db="EMBL/GenBank/DDBJ databases">
        <title>The first complete genome of Treponema rectale (CHPAT), a commensal spirochete of the bovine rectum.</title>
        <authorList>
            <person name="Staton G.J."/>
            <person name="Clegg S.R."/>
            <person name="Carter S.D."/>
            <person name="Radford A.D."/>
            <person name="Darby A."/>
            <person name="Hall N."/>
            <person name="Birtles R.J."/>
            <person name="Evans N.J."/>
        </authorList>
    </citation>
    <scope>NUCLEOTIDE SEQUENCE [LARGE SCALE GENOMIC DNA]</scope>
    <source>
        <strain evidence="3 4">CHPA</strain>
    </source>
</reference>
<dbReference type="SUPFAM" id="SSF141868">
    <property type="entry name" value="EAL domain-like"/>
    <property type="match status" value="1"/>
</dbReference>
<dbReference type="Gene3D" id="3.30.70.270">
    <property type="match status" value="2"/>
</dbReference>
<dbReference type="InterPro" id="IPR001633">
    <property type="entry name" value="EAL_dom"/>
</dbReference>
<dbReference type="InterPro" id="IPR000014">
    <property type="entry name" value="PAS"/>
</dbReference>
<dbReference type="Pfam" id="PF13188">
    <property type="entry name" value="PAS_8"/>
    <property type="match status" value="1"/>
</dbReference>
<evidence type="ECO:0000259" key="2">
    <source>
        <dbReference type="PROSITE" id="PS50887"/>
    </source>
</evidence>
<dbReference type="PROSITE" id="PS50887">
    <property type="entry name" value="GGDEF"/>
    <property type="match status" value="1"/>
</dbReference>
<dbReference type="PANTHER" id="PTHR33121">
    <property type="entry name" value="CYCLIC DI-GMP PHOSPHODIESTERASE PDEF"/>
    <property type="match status" value="1"/>
</dbReference>
<proteinExistence type="predicted"/>
<dbReference type="InterPro" id="IPR013656">
    <property type="entry name" value="PAS_4"/>
</dbReference>
<dbReference type="Gene3D" id="3.30.450.20">
    <property type="entry name" value="PAS domain"/>
    <property type="match status" value="2"/>
</dbReference>
<dbReference type="InterPro" id="IPR000160">
    <property type="entry name" value="GGDEF_dom"/>
</dbReference>
<dbReference type="SMART" id="SM00267">
    <property type="entry name" value="GGDEF"/>
    <property type="match status" value="1"/>
</dbReference>
<dbReference type="InterPro" id="IPR043128">
    <property type="entry name" value="Rev_trsase/Diguanyl_cyclase"/>
</dbReference>
<evidence type="ECO:0000313" key="4">
    <source>
        <dbReference type="Proteomes" id="UP000593591"/>
    </source>
</evidence>
<feature type="domain" description="EAL" evidence="1">
    <location>
        <begin position="300"/>
        <end position="552"/>
    </location>
</feature>
<feature type="domain" description="GGDEF" evidence="2">
    <location>
        <begin position="166"/>
        <end position="291"/>
    </location>
</feature>
<dbReference type="Pfam" id="PF00563">
    <property type="entry name" value="EAL"/>
    <property type="match status" value="1"/>
</dbReference>
<dbReference type="SMART" id="SM00052">
    <property type="entry name" value="EAL"/>
    <property type="match status" value="1"/>
</dbReference>
<dbReference type="InterPro" id="IPR035965">
    <property type="entry name" value="PAS-like_dom_sf"/>
</dbReference>
<dbReference type="InterPro" id="IPR029787">
    <property type="entry name" value="Nucleotide_cyclase"/>
</dbReference>
<evidence type="ECO:0000313" key="3">
    <source>
        <dbReference type="EMBL" id="QOS38991.1"/>
    </source>
</evidence>
<dbReference type="SUPFAM" id="SSF55785">
    <property type="entry name" value="PYP-like sensor domain (PAS domain)"/>
    <property type="match status" value="2"/>
</dbReference>
<dbReference type="SUPFAM" id="SSF55073">
    <property type="entry name" value="Nucleotide cyclase"/>
    <property type="match status" value="2"/>
</dbReference>
<dbReference type="EMBL" id="CP031517">
    <property type="protein sequence ID" value="QOS38991.1"/>
    <property type="molecule type" value="Genomic_DNA"/>
</dbReference>
<dbReference type="Pfam" id="PF00990">
    <property type="entry name" value="GGDEF"/>
    <property type="match status" value="1"/>
</dbReference>
<dbReference type="Gene3D" id="3.20.20.450">
    <property type="entry name" value="EAL domain"/>
    <property type="match status" value="1"/>
</dbReference>
<dbReference type="GO" id="GO:0071111">
    <property type="term" value="F:cyclic-guanylate-specific phosphodiesterase activity"/>
    <property type="evidence" value="ECO:0007669"/>
    <property type="project" value="InterPro"/>
</dbReference>
<dbReference type="CDD" id="cd01948">
    <property type="entry name" value="EAL"/>
    <property type="match status" value="1"/>
</dbReference>
<dbReference type="InterPro" id="IPR050706">
    <property type="entry name" value="Cyclic-di-GMP_PDE-like"/>
</dbReference>
<protein>
    <submittedName>
        <fullName evidence="3">EAL domain-containing protein</fullName>
    </submittedName>
</protein>
<gene>
    <name evidence="3" type="ORF">DYE49_00370</name>
</gene>
<dbReference type="Pfam" id="PF08448">
    <property type="entry name" value="PAS_4"/>
    <property type="match status" value="1"/>
</dbReference>
<dbReference type="InterPro" id="IPR035919">
    <property type="entry name" value="EAL_sf"/>
</dbReference>
<sequence>MSDKPKKFFLDSALEHIPGGFLIYRADNKDEEILYANQALIHMFDCDTYEEFLQHVHGSFKGLVSPEDLDVIEKEIDVQIQSGFDSFDHIYYHVTTKSGDIKYIEDFGHYVIDKEEGPLYYVYLVDSDQKLLTFDVDKVTGLPGPRRLRDYSHKMIRIINKSFDSSSYAYVYLNIVHFKRFIIRYGIKSGDDLLKDVSSILKREFAGNMIARMGDTVFAIFAETNRIEDKVKELNKRLRKEYKYKDVLLKAGVYVIGSEDMNNLDGALDNARRACHELDYSDEILYKIYDDEMKKNQLIYNYIIHHLDEAIEKKWIQAYYQPVIRTLSGTLCSAEALVRWIDPQYGVISPVNIIPALEDTRQIHRIDEYVLNEICKLIRDRISKGLGVIPISFNLSRLDFMLMDVYKVIVDTCKKYEIPHSALKIEITESLVVEDTEGVIEVANKLRKEGFEIWMDDFGMGYSSLGTLKDFDFDEIKFDMSFMKNFSFRSQQIVKHVVSLCKSLGIQTLAEGVETEEHLAFLKSIGCEKAQGYLFSKPLPFNDMLELLELRGIQMEASRYSHFYNEISRIDFTENLPMCIVNYYKNRSQFETLFLNNALKDVLAYINVKSNKDLEVMLNSSSSLFAKKVKASAYLPEDVGVEKTFFYTYNGNYIRFQARNIATLDDHYMYVIYINNLTTEEQRITQGRLEKTISHIYGIYDEIYTLNFKKDTLEPISNFTSNNNQMFYHGKPLSELLEYVRNELVYIEDRKFFDDFFNKDDIEERLIQGKASYVVHPMRFYEQTGEIVWKMLFLLQISSPEEGDYLCLTRKLLREEVEGIMSLKGLNSILAMPITSQDLWENATHYSDIKFFWKDKQGKYLGCSQAFLDTIGLSHKNEVIGKTEKEIHWNVNAEEYIKDEEEVLTKGKIIRSLPGVRIIKGVPHNIATTIIPLYREGKIIGTIGHFIDLDDKSQQKAYEDGMIDTQTDVLNSRGFLDSLLRYINESRRLNVPFSAITIRVRNIEEIKALQGLDVVLNIEKEIAKVLKTNYGLDSSISHIGFGSFAIIRSFLNENNSVIFRDSLVSTIEAIKNVNNVPVTLFVDTVAVNSEEAQNSPEGFNKLFLARFTEISKK</sequence>
<name>A0A7M1XJN8_9SPIR</name>
<evidence type="ECO:0000259" key="1">
    <source>
        <dbReference type="PROSITE" id="PS50883"/>
    </source>
</evidence>
<dbReference type="AlphaFoldDB" id="A0A7M1XJN8"/>
<dbReference type="Proteomes" id="UP000593591">
    <property type="component" value="Chromosome"/>
</dbReference>
<accession>A0A7M1XJN8</accession>
<dbReference type="KEGG" id="trc:DYE49_00370"/>